<evidence type="ECO:0000256" key="6">
    <source>
        <dbReference type="HAMAP-Rule" id="MF_00479"/>
    </source>
</evidence>
<comment type="function">
    <text evidence="6">Part of a membrane-bound complex that couples electron transfer with translocation of ions across the membrane.</text>
</comment>
<comment type="subunit">
    <text evidence="6">The complex is composed of six subunits: RnfA, RnfB, RnfC, RnfD, RnfE and RnfG.</text>
</comment>
<comment type="caution">
    <text evidence="8">The sequence shown here is derived from an EMBL/GenBank/DDBJ whole genome shotgun (WGS) entry which is preliminary data.</text>
</comment>
<comment type="subcellular location">
    <subcellularLocation>
        <location evidence="6">Cell membrane</location>
        <topology evidence="6">Single-pass membrane protein</topology>
    </subcellularLocation>
</comment>
<keyword evidence="6" id="KW-1278">Translocase</keyword>
<keyword evidence="1 6" id="KW-0813">Transport</keyword>
<dbReference type="Proteomes" id="UP000824225">
    <property type="component" value="Unassembled WGS sequence"/>
</dbReference>
<dbReference type="GO" id="GO:0010181">
    <property type="term" value="F:FMN binding"/>
    <property type="evidence" value="ECO:0007669"/>
    <property type="project" value="InterPro"/>
</dbReference>
<dbReference type="InterPro" id="IPR007329">
    <property type="entry name" value="FMN-bd"/>
</dbReference>
<keyword evidence="4 6" id="KW-0288">FMN</keyword>
<dbReference type="GO" id="GO:0005886">
    <property type="term" value="C:plasma membrane"/>
    <property type="evidence" value="ECO:0007669"/>
    <property type="project" value="UniProtKB-SubCell"/>
</dbReference>
<keyword evidence="6" id="KW-0472">Membrane</keyword>
<evidence type="ECO:0000256" key="3">
    <source>
        <dbReference type="ARBA" id="ARBA00022630"/>
    </source>
</evidence>
<evidence type="ECO:0000256" key="4">
    <source>
        <dbReference type="ARBA" id="ARBA00022643"/>
    </source>
</evidence>
<dbReference type="NCBIfam" id="NF045876">
    <property type="entry name" value="RnfG_DVU2794"/>
    <property type="match status" value="1"/>
</dbReference>
<reference evidence="8" key="1">
    <citation type="journal article" date="2021" name="PeerJ">
        <title>Extensive microbial diversity within the chicken gut microbiome revealed by metagenomics and culture.</title>
        <authorList>
            <person name="Gilroy R."/>
            <person name="Ravi A."/>
            <person name="Getino M."/>
            <person name="Pursley I."/>
            <person name="Horton D.L."/>
            <person name="Alikhan N.F."/>
            <person name="Baker D."/>
            <person name="Gharbi K."/>
            <person name="Hall N."/>
            <person name="Watson M."/>
            <person name="Adriaenssens E.M."/>
            <person name="Foster-Nyarko E."/>
            <person name="Jarju S."/>
            <person name="Secka A."/>
            <person name="Antonio M."/>
            <person name="Oren A."/>
            <person name="Chaudhuri R.R."/>
            <person name="La Ragione R."/>
            <person name="Hildebrand F."/>
            <person name="Pallen M.J."/>
        </authorList>
    </citation>
    <scope>NUCLEOTIDE SEQUENCE</scope>
    <source>
        <strain evidence="8">CHK186-16707</strain>
    </source>
</reference>
<dbReference type="GO" id="GO:0009055">
    <property type="term" value="F:electron transfer activity"/>
    <property type="evidence" value="ECO:0007669"/>
    <property type="project" value="InterPro"/>
</dbReference>
<dbReference type="EC" id="7.-.-.-" evidence="6"/>
<dbReference type="HAMAP" id="MF_00479">
    <property type="entry name" value="RsxG_RnfG"/>
    <property type="match status" value="1"/>
</dbReference>
<evidence type="ECO:0000256" key="2">
    <source>
        <dbReference type="ARBA" id="ARBA00022553"/>
    </source>
</evidence>
<feature type="domain" description="FMN-binding" evidence="7">
    <location>
        <begin position="93"/>
        <end position="178"/>
    </location>
</feature>
<keyword evidence="3 6" id="KW-0285">Flavoprotein</keyword>
<keyword evidence="2 6" id="KW-0597">Phosphoprotein</keyword>
<gene>
    <name evidence="6" type="primary">rnfG</name>
    <name evidence="8" type="ORF">H9962_09305</name>
</gene>
<dbReference type="AlphaFoldDB" id="A0A9D2HDT2"/>
<dbReference type="SMART" id="SM00900">
    <property type="entry name" value="FMN_bind"/>
    <property type="match status" value="1"/>
</dbReference>
<evidence type="ECO:0000313" key="9">
    <source>
        <dbReference type="Proteomes" id="UP000824225"/>
    </source>
</evidence>
<keyword evidence="6" id="KW-1133">Transmembrane helix</keyword>
<evidence type="ECO:0000256" key="5">
    <source>
        <dbReference type="ARBA" id="ARBA00022982"/>
    </source>
</evidence>
<keyword evidence="6" id="KW-1003">Cell membrane</keyword>
<dbReference type="GO" id="GO:0022900">
    <property type="term" value="P:electron transport chain"/>
    <property type="evidence" value="ECO:0007669"/>
    <property type="project" value="UniProtKB-UniRule"/>
</dbReference>
<dbReference type="PANTHER" id="PTHR36118">
    <property type="entry name" value="ION-TRANSLOCATING OXIDOREDUCTASE COMPLEX SUBUNIT G"/>
    <property type="match status" value="1"/>
</dbReference>
<evidence type="ECO:0000259" key="7">
    <source>
        <dbReference type="SMART" id="SM00900"/>
    </source>
</evidence>
<keyword evidence="6" id="KW-0812">Transmembrane</keyword>
<sequence length="190" mass="20093">MKSIIRMIAVLSLLCALSGFVLSYLKITTAPRIEEQVLNYVQGPALTLVFPDAENSPLVERHTFTLDGRDIIVFPAKKDGKLYGVALENSATGFGGDLGVMVGFDTTRDALLGIGITTMKETPGIGTNVAEPAFTNQFRGLDLPVGLSSQGGNVDAVSGATVSSTGAVNAIRKATDDYQALKEQILAQWS</sequence>
<evidence type="ECO:0000256" key="1">
    <source>
        <dbReference type="ARBA" id="ARBA00022448"/>
    </source>
</evidence>
<dbReference type="PANTHER" id="PTHR36118:SF1">
    <property type="entry name" value="ION-TRANSLOCATING OXIDOREDUCTASE COMPLEX SUBUNIT G"/>
    <property type="match status" value="1"/>
</dbReference>
<accession>A0A9D2HDT2</accession>
<comment type="similarity">
    <text evidence="6">Belongs to the RnfG family.</text>
</comment>
<comment type="cofactor">
    <cofactor evidence="6">
        <name>FMN</name>
        <dbReference type="ChEBI" id="CHEBI:58210"/>
    </cofactor>
</comment>
<keyword evidence="5 6" id="KW-0249">Electron transport</keyword>
<dbReference type="EMBL" id="DXAN01000029">
    <property type="protein sequence ID" value="HJA09367.1"/>
    <property type="molecule type" value="Genomic_DNA"/>
</dbReference>
<feature type="modified residue" description="FMN phosphoryl threonine" evidence="6">
    <location>
        <position position="161"/>
    </location>
</feature>
<dbReference type="Gene3D" id="3.90.1010.20">
    <property type="match status" value="1"/>
</dbReference>
<protein>
    <recommendedName>
        <fullName evidence="6">Ion-translocating oxidoreductase complex subunit G</fullName>
        <ecNumber evidence="6">7.-.-.-</ecNumber>
    </recommendedName>
    <alternativeName>
        <fullName evidence="6">Rnf electron transport complex subunit G</fullName>
    </alternativeName>
</protein>
<reference evidence="8" key="2">
    <citation type="submission" date="2021-04" db="EMBL/GenBank/DDBJ databases">
        <authorList>
            <person name="Gilroy R."/>
        </authorList>
    </citation>
    <scope>NUCLEOTIDE SEQUENCE</scope>
    <source>
        <strain evidence="8">CHK186-16707</strain>
    </source>
</reference>
<dbReference type="InterPro" id="IPR010209">
    <property type="entry name" value="Ion_transpt_RnfG/RsxG"/>
</dbReference>
<dbReference type="Pfam" id="PF04205">
    <property type="entry name" value="FMN_bind"/>
    <property type="match status" value="1"/>
</dbReference>
<dbReference type="PIRSF" id="PIRSF006091">
    <property type="entry name" value="E_trnsport_RnfG"/>
    <property type="match status" value="1"/>
</dbReference>
<organism evidence="8 9">
    <name type="scientific">Candidatus Mailhella merdigallinarum</name>
    <dbReference type="NCBI Taxonomy" id="2838658"/>
    <lineage>
        <taxon>Bacteria</taxon>
        <taxon>Pseudomonadati</taxon>
        <taxon>Thermodesulfobacteriota</taxon>
        <taxon>Desulfovibrionia</taxon>
        <taxon>Desulfovibrionales</taxon>
        <taxon>Desulfovibrionaceae</taxon>
        <taxon>Mailhella</taxon>
    </lineage>
</organism>
<evidence type="ECO:0000313" key="8">
    <source>
        <dbReference type="EMBL" id="HJA09367.1"/>
    </source>
</evidence>
<name>A0A9D2HDT2_9BACT</name>
<proteinExistence type="inferred from homology"/>